<dbReference type="SUPFAM" id="SSF52540">
    <property type="entry name" value="P-loop containing nucleoside triphosphate hydrolases"/>
    <property type="match status" value="1"/>
</dbReference>
<evidence type="ECO:0000313" key="16">
    <source>
        <dbReference type="Proteomes" id="UP000054007"/>
    </source>
</evidence>
<dbReference type="Pfam" id="PF02463">
    <property type="entry name" value="SMC_N"/>
    <property type="match status" value="1"/>
</dbReference>
<keyword evidence="9" id="KW-0226">DNA condensation</keyword>
<evidence type="ECO:0000256" key="1">
    <source>
        <dbReference type="ARBA" id="ARBA00004123"/>
    </source>
</evidence>
<evidence type="ECO:0000256" key="6">
    <source>
        <dbReference type="ARBA" id="ARBA00022776"/>
    </source>
</evidence>
<dbReference type="OrthoDB" id="5575062at2759"/>
<feature type="coiled-coil region" evidence="12">
    <location>
        <begin position="649"/>
        <end position="697"/>
    </location>
</feature>
<sequence length="1589" mass="176617">MPPRRSSRSRASVEPEQSNLKRKRTAATPDPEPVAEKENLTKRSTRGRRVSATRTTRVASQGNASLNDVVEEDEESEAETRPPKKKRASVGDSDEEEEEAQEEESPPPRRASRAKAPTSRSRASKPPSVKAEPVDPPRRSTRGGSAVPPSKPPSKRSKAVKKVVESDSEEIDVDMEDAAAQDEEDAEEQQEDEEQEEEEDVKPAKRTSRGTKSRASSRQPSAKPPSRGRKGRSKPAPVEDEKDEQEEDEPKSESPPGPTSLGPVPEVDEDDEEQMPDPEKEHDKDMSPPASLNPKISSQIPPLAQAPPEIKEDEGPRKRLVINRLVLENFKSYAGRQTIGPFHKSFSAIVGPNGSGKSNTIDALLFVFGFRANKMRQSKLSELIHHSDKYNALGHCTVEVHFQEIIDVPNSDDFEVVPGSGLIVARTATRANTSTYTVNGKSVKQTDVIALLKRRGIDLDHNRFLILQGEVESIALMKPKGGENEEGLLEYLEDIIGSNQFKEPIEQAMTELEEINATRQDKFARLRRVEKEREALLEKKEEVNDYFRACNAVAKAKSTFYQFKIDKAFQSEKVASAKLAEAKEALDAEDQQNAENVAILANLETKHATRLNDYQEFKKEVEEAGKSFNKKRADKSKAEELRKGASSKLKKIKKSISEDNAKLTEAERLLEDSNLKAAKHREELQVEEKKMVVEEKELANITNSLKGKTQPFIDQMDAKQAELAPWTAKIEAKKAEIAVASNEKSVLEQKAADLQASCQEAETMVQDLKSDQDAKIKGLGELQQQRDQFQASKSGADGRLKAAKAKLEEAQSRANIARRSVNEARASQAEGRSQDMVQRVLNQFAREKNMTGFHGCLGSLGKIADDKYDVAVTTACSTLKQMVCDRVDEAQACLEQVRRANAGRVSVIVLEKLNVSPSQMAKKATPENVPRLFDLVTPKDPKFAKAFYKGMGETLVAQDMEQATRIAFAGGQRRRVVTLAGQMIEANGTMGGGGRPQSGGMSSKFTSDAVSPDVLRKLESDSNSADEGYDAAQRTVEQLERELAELGNKNYDMECDKLRMDIDSGKRRITDAEKRWKGLLAQNKPDAASQARIKKLESDIEKFERDLVKLQDQSSSIDAAIKKLHEKIMEIGGSRLQMQQHKVESCKFQINLLGSQITDADVAASKAQSDIARYSKSLADHQKALGPAEADLEEIQSNLEELDADLERMETTVEQAKVEEETRAAKVEKSKQKLDQVMEVVNAFKKQQAILQNAVNDKEKEVAAIEAEMQSWSRKHAELILEDEGEDEEEDDGDGEGSDRKPSEPPADEGEGEEEEEESPKPQEDPDKEPEDAPMGEAQKGKEGAVMYDEQGFRIWTGGELRQRTERQLKGHIEVAEDNLKAMAVPDVTIRAQFKEVEKEYQRRIADSAAANEQRDAKKAECEALRKQRSEMFMTGYNLISSKVREMYQMITLGGNATLELVDNLDPFSEGIVFSVMPPKKSWKNITNLSGGEKTLSSLALVFALHVYKPTPLYFMDEIDAALDFRNVSIVANYIKDRTKNAQFIIISLRNNMFELSNRLIGIYKTSNVTHSLSIANPAGQASVASQVE</sequence>
<evidence type="ECO:0000256" key="11">
    <source>
        <dbReference type="ARBA" id="ARBA00023306"/>
    </source>
</evidence>
<dbReference type="InterPro" id="IPR003395">
    <property type="entry name" value="RecF/RecN/SMC_N"/>
</dbReference>
<feature type="region of interest" description="Disordered" evidence="13">
    <location>
        <begin position="987"/>
        <end position="1009"/>
    </location>
</feature>
<protein>
    <recommendedName>
        <fullName evidence="3">Structural maintenance of chromosomes protein 4</fullName>
    </recommendedName>
</protein>
<feature type="compositionally biased region" description="Acidic residues" evidence="13">
    <location>
        <begin position="1281"/>
        <end position="1296"/>
    </location>
</feature>
<feature type="compositionally biased region" description="Acidic residues" evidence="13">
    <location>
        <begin position="266"/>
        <end position="276"/>
    </location>
</feature>
<dbReference type="Gene3D" id="3.40.50.300">
    <property type="entry name" value="P-loop containing nucleotide triphosphate hydrolases"/>
    <property type="match status" value="2"/>
</dbReference>
<organism evidence="15 16">
    <name type="scientific">Cylindrobasidium torrendii FP15055 ss-10</name>
    <dbReference type="NCBI Taxonomy" id="1314674"/>
    <lineage>
        <taxon>Eukaryota</taxon>
        <taxon>Fungi</taxon>
        <taxon>Dikarya</taxon>
        <taxon>Basidiomycota</taxon>
        <taxon>Agaricomycotina</taxon>
        <taxon>Agaricomycetes</taxon>
        <taxon>Agaricomycetidae</taxon>
        <taxon>Agaricales</taxon>
        <taxon>Marasmiineae</taxon>
        <taxon>Physalacriaceae</taxon>
        <taxon>Cylindrobasidium</taxon>
    </lineage>
</organism>
<keyword evidence="8 12" id="KW-0175">Coiled coil</keyword>
<dbReference type="Proteomes" id="UP000054007">
    <property type="component" value="Unassembled WGS sequence"/>
</dbReference>
<dbReference type="GO" id="GO:0000796">
    <property type="term" value="C:condensin complex"/>
    <property type="evidence" value="ECO:0007669"/>
    <property type="project" value="TreeGrafter"/>
</dbReference>
<dbReference type="Gene3D" id="1.20.1060.20">
    <property type="match status" value="1"/>
</dbReference>
<dbReference type="SUPFAM" id="SSF57997">
    <property type="entry name" value="Tropomyosin"/>
    <property type="match status" value="1"/>
</dbReference>
<dbReference type="GO" id="GO:0007076">
    <property type="term" value="P:mitotic chromosome condensation"/>
    <property type="evidence" value="ECO:0007669"/>
    <property type="project" value="UniProtKB-ARBA"/>
</dbReference>
<evidence type="ECO:0000256" key="12">
    <source>
        <dbReference type="SAM" id="Coils"/>
    </source>
</evidence>
<evidence type="ECO:0000256" key="3">
    <source>
        <dbReference type="ARBA" id="ARBA00018693"/>
    </source>
</evidence>
<keyword evidence="4" id="KW-0132">Cell division</keyword>
<feature type="compositionally biased region" description="Acidic residues" evidence="13">
    <location>
        <begin position="238"/>
        <end position="250"/>
    </location>
</feature>
<evidence type="ECO:0000256" key="2">
    <source>
        <dbReference type="ARBA" id="ARBA00006005"/>
    </source>
</evidence>
<feature type="compositionally biased region" description="Basic and acidic residues" evidence="13">
    <location>
        <begin position="277"/>
        <end position="286"/>
    </location>
</feature>
<evidence type="ECO:0000256" key="4">
    <source>
        <dbReference type="ARBA" id="ARBA00022618"/>
    </source>
</evidence>
<dbReference type="Gene3D" id="1.10.287.1490">
    <property type="match status" value="1"/>
</dbReference>
<feature type="region of interest" description="Disordered" evidence="13">
    <location>
        <begin position="1"/>
        <end position="315"/>
    </location>
</feature>
<feature type="compositionally biased region" description="Acidic residues" evidence="13">
    <location>
        <begin position="92"/>
        <end position="105"/>
    </location>
</feature>
<dbReference type="SMART" id="SM00968">
    <property type="entry name" value="SMC_hinge"/>
    <property type="match status" value="1"/>
</dbReference>
<evidence type="ECO:0000259" key="14">
    <source>
        <dbReference type="SMART" id="SM00968"/>
    </source>
</evidence>
<name>A0A0D7BHT4_9AGAR</name>
<evidence type="ECO:0000256" key="7">
    <source>
        <dbReference type="ARBA" id="ARBA00022840"/>
    </source>
</evidence>
<dbReference type="EMBL" id="KN880488">
    <property type="protein sequence ID" value="KIY69191.1"/>
    <property type="molecule type" value="Genomic_DNA"/>
</dbReference>
<feature type="compositionally biased region" description="Acidic residues" evidence="13">
    <location>
        <begin position="1306"/>
        <end position="1318"/>
    </location>
</feature>
<keyword evidence="11" id="KW-0131">Cell cycle</keyword>
<dbReference type="Gene3D" id="3.30.70.1620">
    <property type="match status" value="1"/>
</dbReference>
<keyword evidence="10" id="KW-0539">Nucleus</keyword>
<feature type="coiled-coil region" evidence="12">
    <location>
        <begin position="1022"/>
        <end position="1113"/>
    </location>
</feature>
<keyword evidence="5" id="KW-0547">Nucleotide-binding</keyword>
<dbReference type="PANTHER" id="PTHR18937:SF172">
    <property type="entry name" value="STRUCTURAL MAINTENANCE OF CHROMOSOMES PROTEIN"/>
    <property type="match status" value="1"/>
</dbReference>
<dbReference type="InterPro" id="IPR010935">
    <property type="entry name" value="SMC_hinge"/>
</dbReference>
<evidence type="ECO:0000256" key="10">
    <source>
        <dbReference type="ARBA" id="ARBA00023242"/>
    </source>
</evidence>
<feature type="coiled-coil region" evidence="12">
    <location>
        <begin position="512"/>
        <end position="546"/>
    </location>
</feature>
<comment type="similarity">
    <text evidence="2">Belongs to the SMC family. SMC4 subfamily.</text>
</comment>
<dbReference type="STRING" id="1314674.A0A0D7BHT4"/>
<dbReference type="GO" id="GO:0005634">
    <property type="term" value="C:nucleus"/>
    <property type="evidence" value="ECO:0007669"/>
    <property type="project" value="UniProtKB-SubCell"/>
</dbReference>
<dbReference type="GO" id="GO:0051301">
    <property type="term" value="P:cell division"/>
    <property type="evidence" value="ECO:0007669"/>
    <property type="project" value="UniProtKB-KW"/>
</dbReference>
<dbReference type="Pfam" id="PF06470">
    <property type="entry name" value="SMC_hinge"/>
    <property type="match status" value="1"/>
</dbReference>
<accession>A0A0D7BHT4</accession>
<evidence type="ECO:0000256" key="9">
    <source>
        <dbReference type="ARBA" id="ARBA00023067"/>
    </source>
</evidence>
<keyword evidence="6" id="KW-0498">Mitosis</keyword>
<feature type="domain" description="SMC hinge" evidence="14">
    <location>
        <begin position="851"/>
        <end position="967"/>
    </location>
</feature>
<dbReference type="InterPro" id="IPR027417">
    <property type="entry name" value="P-loop_NTPase"/>
</dbReference>
<feature type="coiled-coil region" evidence="12">
    <location>
        <begin position="730"/>
        <end position="827"/>
    </location>
</feature>
<dbReference type="FunFam" id="3.40.50.300:FF:000481">
    <property type="entry name" value="Structural maintenance of chromosomes 4"/>
    <property type="match status" value="1"/>
</dbReference>
<feature type="region of interest" description="Disordered" evidence="13">
    <location>
        <begin position="1281"/>
        <end position="1346"/>
    </location>
</feature>
<dbReference type="SUPFAM" id="SSF75553">
    <property type="entry name" value="Smc hinge domain"/>
    <property type="match status" value="1"/>
</dbReference>
<reference evidence="15 16" key="1">
    <citation type="journal article" date="2015" name="Fungal Genet. Biol.">
        <title>Evolution of novel wood decay mechanisms in Agaricales revealed by the genome sequences of Fistulina hepatica and Cylindrobasidium torrendii.</title>
        <authorList>
            <person name="Floudas D."/>
            <person name="Held B.W."/>
            <person name="Riley R."/>
            <person name="Nagy L.G."/>
            <person name="Koehler G."/>
            <person name="Ransdell A.S."/>
            <person name="Younus H."/>
            <person name="Chow J."/>
            <person name="Chiniquy J."/>
            <person name="Lipzen A."/>
            <person name="Tritt A."/>
            <person name="Sun H."/>
            <person name="Haridas S."/>
            <person name="LaButti K."/>
            <person name="Ohm R.A."/>
            <person name="Kues U."/>
            <person name="Blanchette R.A."/>
            <person name="Grigoriev I.V."/>
            <person name="Minto R.E."/>
            <person name="Hibbett D.S."/>
        </authorList>
    </citation>
    <scope>NUCLEOTIDE SEQUENCE [LARGE SCALE GENOMIC DNA]</scope>
    <source>
        <strain evidence="15 16">FP15055 ss-10</strain>
    </source>
</reference>
<dbReference type="GO" id="GO:0005524">
    <property type="term" value="F:ATP binding"/>
    <property type="evidence" value="ECO:0007669"/>
    <property type="project" value="UniProtKB-KW"/>
</dbReference>
<comment type="subcellular location">
    <subcellularLocation>
        <location evidence="1">Nucleus</location>
    </subcellularLocation>
</comment>
<dbReference type="InterPro" id="IPR036277">
    <property type="entry name" value="SMC_hinge_sf"/>
</dbReference>
<keyword evidence="7" id="KW-0067">ATP-binding</keyword>
<feature type="compositionally biased region" description="Acidic residues" evidence="13">
    <location>
        <begin position="166"/>
        <end position="200"/>
    </location>
</feature>
<evidence type="ECO:0000256" key="8">
    <source>
        <dbReference type="ARBA" id="ARBA00023054"/>
    </source>
</evidence>
<keyword evidence="16" id="KW-1185">Reference proteome</keyword>
<evidence type="ECO:0000256" key="13">
    <source>
        <dbReference type="SAM" id="MobiDB-lite"/>
    </source>
</evidence>
<dbReference type="PANTHER" id="PTHR18937">
    <property type="entry name" value="STRUCTURAL MAINTENANCE OF CHROMOSOMES SMC FAMILY MEMBER"/>
    <property type="match status" value="1"/>
</dbReference>
<evidence type="ECO:0000256" key="5">
    <source>
        <dbReference type="ARBA" id="ARBA00022741"/>
    </source>
</evidence>
<proteinExistence type="inferred from homology"/>
<gene>
    <name evidence="15" type="ORF">CYLTODRAFT_394097</name>
</gene>
<dbReference type="FunFam" id="3.40.50.300:FF:000585">
    <property type="entry name" value="Structural maintenance of chromosomes 4"/>
    <property type="match status" value="1"/>
</dbReference>
<evidence type="ECO:0000313" key="15">
    <source>
        <dbReference type="EMBL" id="KIY69191.1"/>
    </source>
</evidence>